<dbReference type="CDD" id="cd07571">
    <property type="entry name" value="ALP_N-acyl_transferase"/>
    <property type="match status" value="1"/>
</dbReference>
<dbReference type="EMBL" id="CATKSH010000036">
    <property type="protein sequence ID" value="CAI9122173.1"/>
    <property type="molecule type" value="Genomic_DNA"/>
</dbReference>
<name>A0AA35UU62_9PROT</name>
<feature type="domain" description="CN hydrolase" evidence="10">
    <location>
        <begin position="222"/>
        <end position="470"/>
    </location>
</feature>
<evidence type="ECO:0000256" key="5">
    <source>
        <dbReference type="ARBA" id="ARBA00022692"/>
    </source>
</evidence>
<keyword evidence="4 9" id="KW-0808">Transferase</keyword>
<organism evidence="11 12">
    <name type="scientific">Brytella acorum</name>
    <dbReference type="NCBI Taxonomy" id="2959299"/>
    <lineage>
        <taxon>Bacteria</taxon>
        <taxon>Pseudomonadati</taxon>
        <taxon>Pseudomonadota</taxon>
        <taxon>Alphaproteobacteria</taxon>
        <taxon>Acetobacterales</taxon>
        <taxon>Acetobacteraceae</taxon>
        <taxon>Brytella</taxon>
    </lineage>
</organism>
<evidence type="ECO:0000256" key="7">
    <source>
        <dbReference type="ARBA" id="ARBA00023136"/>
    </source>
</evidence>
<comment type="subcellular location">
    <subcellularLocation>
        <location evidence="1 9">Cell membrane</location>
        <topology evidence="1 9">Multi-pass membrane protein</topology>
    </subcellularLocation>
</comment>
<dbReference type="SUPFAM" id="SSF56317">
    <property type="entry name" value="Carbon-nitrogen hydrolase"/>
    <property type="match status" value="1"/>
</dbReference>
<gene>
    <name evidence="9 11" type="primary">lnt</name>
    <name evidence="11" type="ORF">LMG32879_003033</name>
</gene>
<feature type="transmembrane region" description="Helical" evidence="9">
    <location>
        <begin position="57"/>
        <end position="76"/>
    </location>
</feature>
<dbReference type="HAMAP" id="MF_01148">
    <property type="entry name" value="Lnt"/>
    <property type="match status" value="1"/>
</dbReference>
<dbReference type="InterPro" id="IPR045378">
    <property type="entry name" value="LNT_N"/>
</dbReference>
<comment type="similarity">
    <text evidence="2 9">Belongs to the CN hydrolase family. Apolipoprotein N-acyltransferase subfamily.</text>
</comment>
<evidence type="ECO:0000259" key="10">
    <source>
        <dbReference type="PROSITE" id="PS50263"/>
    </source>
</evidence>
<dbReference type="GO" id="GO:0005886">
    <property type="term" value="C:plasma membrane"/>
    <property type="evidence" value="ECO:0007669"/>
    <property type="project" value="UniProtKB-SubCell"/>
</dbReference>
<keyword evidence="6 9" id="KW-1133">Transmembrane helix</keyword>
<dbReference type="InterPro" id="IPR004563">
    <property type="entry name" value="Apolipo_AcylTrfase"/>
</dbReference>
<feature type="transmembrane region" description="Helical" evidence="9">
    <location>
        <begin position="483"/>
        <end position="502"/>
    </location>
</feature>
<keyword evidence="3 9" id="KW-1003">Cell membrane</keyword>
<dbReference type="GO" id="GO:0042158">
    <property type="term" value="P:lipoprotein biosynthetic process"/>
    <property type="evidence" value="ECO:0007669"/>
    <property type="project" value="UniProtKB-UniRule"/>
</dbReference>
<evidence type="ECO:0000256" key="4">
    <source>
        <dbReference type="ARBA" id="ARBA00022679"/>
    </source>
</evidence>
<dbReference type="InterPro" id="IPR003010">
    <property type="entry name" value="C-N_Hydrolase"/>
</dbReference>
<dbReference type="Pfam" id="PF00795">
    <property type="entry name" value="CN_hydrolase"/>
    <property type="match status" value="1"/>
</dbReference>
<comment type="catalytic activity">
    <reaction evidence="9">
        <text>N-terminal S-1,2-diacyl-sn-glyceryl-L-cysteinyl-[lipoprotein] + a glycerophospholipid = N-acyl-S-1,2-diacyl-sn-glyceryl-L-cysteinyl-[lipoprotein] + a 2-acyl-sn-glycero-3-phospholipid + H(+)</text>
        <dbReference type="Rhea" id="RHEA:48228"/>
        <dbReference type="Rhea" id="RHEA-COMP:14681"/>
        <dbReference type="Rhea" id="RHEA-COMP:14684"/>
        <dbReference type="ChEBI" id="CHEBI:15378"/>
        <dbReference type="ChEBI" id="CHEBI:136912"/>
        <dbReference type="ChEBI" id="CHEBI:140656"/>
        <dbReference type="ChEBI" id="CHEBI:140657"/>
        <dbReference type="ChEBI" id="CHEBI:140660"/>
        <dbReference type="EC" id="2.3.1.269"/>
    </reaction>
</comment>
<dbReference type="Pfam" id="PF20154">
    <property type="entry name" value="LNT_N"/>
    <property type="match status" value="1"/>
</dbReference>
<evidence type="ECO:0000256" key="6">
    <source>
        <dbReference type="ARBA" id="ARBA00022989"/>
    </source>
</evidence>
<dbReference type="Gene3D" id="3.60.110.10">
    <property type="entry name" value="Carbon-nitrogen hydrolase"/>
    <property type="match status" value="1"/>
</dbReference>
<evidence type="ECO:0000256" key="8">
    <source>
        <dbReference type="ARBA" id="ARBA00023315"/>
    </source>
</evidence>
<keyword evidence="7 9" id="KW-0472">Membrane</keyword>
<feature type="transmembrane region" description="Helical" evidence="9">
    <location>
        <begin position="166"/>
        <end position="187"/>
    </location>
</feature>
<reference evidence="11" key="1">
    <citation type="submission" date="2023-03" db="EMBL/GenBank/DDBJ databases">
        <authorList>
            <person name="Cleenwerck I."/>
        </authorList>
    </citation>
    <scope>NUCLEOTIDE SEQUENCE</scope>
    <source>
        <strain evidence="11">LMG 32879</strain>
    </source>
</reference>
<dbReference type="NCBIfam" id="TIGR00546">
    <property type="entry name" value="lnt"/>
    <property type="match status" value="1"/>
</dbReference>
<dbReference type="PROSITE" id="PS50263">
    <property type="entry name" value="CN_HYDROLASE"/>
    <property type="match status" value="1"/>
</dbReference>
<evidence type="ECO:0000313" key="11">
    <source>
        <dbReference type="EMBL" id="CAI9122173.1"/>
    </source>
</evidence>
<evidence type="ECO:0000256" key="3">
    <source>
        <dbReference type="ARBA" id="ARBA00022475"/>
    </source>
</evidence>
<feature type="transmembrane region" description="Helical" evidence="9">
    <location>
        <begin position="88"/>
        <end position="112"/>
    </location>
</feature>
<keyword evidence="5 9" id="KW-0812">Transmembrane</keyword>
<feature type="transmembrane region" description="Helical" evidence="9">
    <location>
        <begin position="192"/>
        <end position="211"/>
    </location>
</feature>
<keyword evidence="8 9" id="KW-0012">Acyltransferase</keyword>
<feature type="transmembrane region" description="Helical" evidence="9">
    <location>
        <begin position="124"/>
        <end position="146"/>
    </location>
</feature>
<comment type="function">
    <text evidence="9">Catalyzes the phospholipid dependent N-acylation of the N-terminal cysteine of apolipoprotein, the last step in lipoprotein maturation.</text>
</comment>
<dbReference type="EC" id="2.3.1.269" evidence="9"/>
<dbReference type="InterPro" id="IPR036526">
    <property type="entry name" value="C-N_Hydrolase_sf"/>
</dbReference>
<dbReference type="GO" id="GO:0016410">
    <property type="term" value="F:N-acyltransferase activity"/>
    <property type="evidence" value="ECO:0007669"/>
    <property type="project" value="UniProtKB-UniRule"/>
</dbReference>
<sequence>MNTVDLPWRGWRLAVALMAAGIFAAAAFPPLCFVPCLSLGLLFLYRCAEDAPNWRRAALYGFVFGLAFNTAGLYWLTAAPLTRWHDFWWAVPLAAPGPALILAPFAAAPAALCRLVPSGWQRVFLFAGSWTLADMGRVFLFTGFPWNPPGSVLELPGRVGDWLIQPAAWIGVDGMTLAVILGSLIVWQGRKWFVTVAVAVLLWLTVGIVRIHNVHPLPIQNPVVVLAQGNVSEGDILGQKDAVNVFRHYLSLTREGIVRARHLASEEGAGRSIVYVWPESAFPGLLNEDPLARQVMAQAAEGASGGIIGSDRSDAQGRYYNSAFALAPDGSILDAYDKATLVPFGEYAPRFVPVKLVPGVLAAGSGPKTWRYPGFDGVDPMVCYEVIFSGRVVGPDRPSWMLNITNDAWFGDTAGPRQHLATMRMRAVEEGLPIAQAANTGITAIFDVTGHELGRIGWGQTATLVEAVPSPLAQTFFALHGRVVPILLSLICVGLSLTGLGGRQGRKHV</sequence>
<comment type="caution">
    <text evidence="11">The sequence shown here is derived from an EMBL/GenBank/DDBJ whole genome shotgun (WGS) entry which is preliminary data.</text>
</comment>
<evidence type="ECO:0000256" key="1">
    <source>
        <dbReference type="ARBA" id="ARBA00004651"/>
    </source>
</evidence>
<keyword evidence="12" id="KW-1185">Reference proteome</keyword>
<protein>
    <recommendedName>
        <fullName evidence="9">Apolipoprotein N-acyltransferase</fullName>
        <shortName evidence="9">ALP N-acyltransferase</shortName>
        <ecNumber evidence="9">2.3.1.269</ecNumber>
    </recommendedName>
</protein>
<evidence type="ECO:0000256" key="9">
    <source>
        <dbReference type="HAMAP-Rule" id="MF_01148"/>
    </source>
</evidence>
<proteinExistence type="inferred from homology"/>
<feature type="transmembrane region" description="Helical" evidence="9">
    <location>
        <begin position="12"/>
        <end position="45"/>
    </location>
</feature>
<accession>A0AA35UU62</accession>
<comment type="pathway">
    <text evidence="9">Protein modification; lipoprotein biosynthesis (N-acyl transfer).</text>
</comment>
<dbReference type="AlphaFoldDB" id="A0AA35UU62"/>
<evidence type="ECO:0000256" key="2">
    <source>
        <dbReference type="ARBA" id="ARBA00010065"/>
    </source>
</evidence>
<evidence type="ECO:0000313" key="12">
    <source>
        <dbReference type="Proteomes" id="UP001176960"/>
    </source>
</evidence>
<dbReference type="RefSeq" id="WP_289842081.1">
    <property type="nucleotide sequence ID" value="NZ_CATKSH010000036.1"/>
</dbReference>
<dbReference type="Proteomes" id="UP001176960">
    <property type="component" value="Unassembled WGS sequence"/>
</dbReference>
<dbReference type="PANTHER" id="PTHR38686:SF1">
    <property type="entry name" value="APOLIPOPROTEIN N-ACYLTRANSFERASE"/>
    <property type="match status" value="1"/>
</dbReference>
<dbReference type="PANTHER" id="PTHR38686">
    <property type="entry name" value="APOLIPOPROTEIN N-ACYLTRANSFERASE"/>
    <property type="match status" value="1"/>
</dbReference>